<comment type="caution">
    <text evidence="1">The sequence shown here is derived from an EMBL/GenBank/DDBJ whole genome shotgun (WGS) entry which is preliminary data.</text>
</comment>
<accession>A0A5N5F4E5</accession>
<dbReference type="Proteomes" id="UP000327157">
    <property type="component" value="Chromosome 1"/>
</dbReference>
<sequence length="78" mass="8555">MSQEEGPASEKHVREILTLTSSSRSYVRACLLAVLKRLIHHLLNDGGPMFGDEISHATNRSLEPIGFPIPSPNRNSSS</sequence>
<organism evidence="1 2">
    <name type="scientific">Pyrus ussuriensis x Pyrus communis</name>
    <dbReference type="NCBI Taxonomy" id="2448454"/>
    <lineage>
        <taxon>Eukaryota</taxon>
        <taxon>Viridiplantae</taxon>
        <taxon>Streptophyta</taxon>
        <taxon>Embryophyta</taxon>
        <taxon>Tracheophyta</taxon>
        <taxon>Spermatophyta</taxon>
        <taxon>Magnoliopsida</taxon>
        <taxon>eudicotyledons</taxon>
        <taxon>Gunneridae</taxon>
        <taxon>Pentapetalae</taxon>
        <taxon>rosids</taxon>
        <taxon>fabids</taxon>
        <taxon>Rosales</taxon>
        <taxon>Rosaceae</taxon>
        <taxon>Amygdaloideae</taxon>
        <taxon>Maleae</taxon>
        <taxon>Pyrus</taxon>
    </lineage>
</organism>
<gene>
    <name evidence="1" type="ORF">D8674_000757</name>
</gene>
<dbReference type="EMBL" id="SMOL01000768">
    <property type="protein sequence ID" value="KAB2597837.1"/>
    <property type="molecule type" value="Genomic_DNA"/>
</dbReference>
<evidence type="ECO:0000313" key="1">
    <source>
        <dbReference type="EMBL" id="KAB2597837.1"/>
    </source>
</evidence>
<dbReference type="InterPro" id="IPR008942">
    <property type="entry name" value="ENTH_VHS"/>
</dbReference>
<keyword evidence="2" id="KW-1185">Reference proteome</keyword>
<dbReference type="SUPFAM" id="SSF48464">
    <property type="entry name" value="ENTH/VHS domain"/>
    <property type="match status" value="1"/>
</dbReference>
<name>A0A5N5F4E5_9ROSA</name>
<reference evidence="2" key="2">
    <citation type="submission" date="2019-10" db="EMBL/GenBank/DDBJ databases">
        <title>A de novo genome assembly of a pear dwarfing rootstock.</title>
        <authorList>
            <person name="Wang F."/>
            <person name="Wang J."/>
            <person name="Li S."/>
            <person name="Zhang Y."/>
            <person name="Fang M."/>
            <person name="Ma L."/>
            <person name="Zhao Y."/>
            <person name="Jiang S."/>
        </authorList>
    </citation>
    <scope>NUCLEOTIDE SEQUENCE [LARGE SCALE GENOMIC DNA]</scope>
</reference>
<reference evidence="1 2" key="3">
    <citation type="submission" date="2019-11" db="EMBL/GenBank/DDBJ databases">
        <title>A de novo genome assembly of a pear dwarfing rootstock.</title>
        <authorList>
            <person name="Wang F."/>
            <person name="Wang J."/>
            <person name="Li S."/>
            <person name="Zhang Y."/>
            <person name="Fang M."/>
            <person name="Ma L."/>
            <person name="Zhao Y."/>
            <person name="Jiang S."/>
        </authorList>
    </citation>
    <scope>NUCLEOTIDE SEQUENCE [LARGE SCALE GENOMIC DNA]</scope>
    <source>
        <strain evidence="1">S2</strain>
        <tissue evidence="1">Leaf</tissue>
    </source>
</reference>
<protein>
    <submittedName>
        <fullName evidence="1">Clathrin assembly protein</fullName>
    </submittedName>
</protein>
<dbReference type="OrthoDB" id="44015at2759"/>
<proteinExistence type="predicted"/>
<reference evidence="1 2" key="1">
    <citation type="submission" date="2019-09" db="EMBL/GenBank/DDBJ databases">
        <authorList>
            <person name="Ou C."/>
        </authorList>
    </citation>
    <scope>NUCLEOTIDE SEQUENCE [LARGE SCALE GENOMIC DNA]</scope>
    <source>
        <strain evidence="1">S2</strain>
        <tissue evidence="1">Leaf</tissue>
    </source>
</reference>
<dbReference type="AlphaFoldDB" id="A0A5N5F4E5"/>
<evidence type="ECO:0000313" key="2">
    <source>
        <dbReference type="Proteomes" id="UP000327157"/>
    </source>
</evidence>